<sequence>MVQLFYYETRGKNYYRLLKHEGHPSKILLFPYEGWARPACMTYWILDVPWWSKKRCRVVEVCGTKKNTTKAKIVNSGSGDMCVVGRFKKTPFEPDFKLFLTTNVSNADFQLGYSMTGTLERGDRRKGNWQMTHYAMIKRKGY</sequence>
<dbReference type="AlphaFoldDB" id="A0AAD9JVL2"/>
<reference evidence="1" key="1">
    <citation type="journal article" date="2023" name="Mol. Biol. Evol.">
        <title>Third-Generation Sequencing Reveals the Adaptive Role of the Epigenome in Three Deep-Sea Polychaetes.</title>
        <authorList>
            <person name="Perez M."/>
            <person name="Aroh O."/>
            <person name="Sun Y."/>
            <person name="Lan Y."/>
            <person name="Juniper S.K."/>
            <person name="Young C.R."/>
            <person name="Angers B."/>
            <person name="Qian P.Y."/>
        </authorList>
    </citation>
    <scope>NUCLEOTIDE SEQUENCE</scope>
    <source>
        <strain evidence="1">P08H-3</strain>
    </source>
</reference>
<name>A0AAD9JVL2_9ANNE</name>
<accession>A0AAD9JVL2</accession>
<evidence type="ECO:0000313" key="2">
    <source>
        <dbReference type="Proteomes" id="UP001208570"/>
    </source>
</evidence>
<protein>
    <submittedName>
        <fullName evidence="1">Uncharacterized protein</fullName>
    </submittedName>
</protein>
<dbReference type="EMBL" id="JAODUP010000142">
    <property type="protein sequence ID" value="KAK2159977.1"/>
    <property type="molecule type" value="Genomic_DNA"/>
</dbReference>
<proteinExistence type="predicted"/>
<evidence type="ECO:0000313" key="1">
    <source>
        <dbReference type="EMBL" id="KAK2159977.1"/>
    </source>
</evidence>
<comment type="caution">
    <text evidence="1">The sequence shown here is derived from an EMBL/GenBank/DDBJ whole genome shotgun (WGS) entry which is preliminary data.</text>
</comment>
<organism evidence="1 2">
    <name type="scientific">Paralvinella palmiformis</name>
    <dbReference type="NCBI Taxonomy" id="53620"/>
    <lineage>
        <taxon>Eukaryota</taxon>
        <taxon>Metazoa</taxon>
        <taxon>Spiralia</taxon>
        <taxon>Lophotrochozoa</taxon>
        <taxon>Annelida</taxon>
        <taxon>Polychaeta</taxon>
        <taxon>Sedentaria</taxon>
        <taxon>Canalipalpata</taxon>
        <taxon>Terebellida</taxon>
        <taxon>Terebelliformia</taxon>
        <taxon>Alvinellidae</taxon>
        <taxon>Paralvinella</taxon>
    </lineage>
</organism>
<dbReference type="Proteomes" id="UP001208570">
    <property type="component" value="Unassembled WGS sequence"/>
</dbReference>
<gene>
    <name evidence="1" type="ORF">LSH36_142g02015</name>
</gene>
<keyword evidence="2" id="KW-1185">Reference proteome</keyword>